<dbReference type="OrthoDB" id="10436319at2759"/>
<sequence>MATPSEGAPSALLSGTDETAAQRACIVYMEKLPAGWQTAQSVETALVAAFGAAAVSAVELPQNERGRARGWCFVRFCDSAHARQLLQLNEKHGQSQPHCNEASMAQQNTSLEMASKLKHLRAAVSGVRILSKQDWLRLKDEYIQRRNRLYAQRQQPPAGSAWQKGA</sequence>
<evidence type="ECO:0000259" key="2">
    <source>
        <dbReference type="PROSITE" id="PS50102"/>
    </source>
</evidence>
<evidence type="ECO:0000256" key="1">
    <source>
        <dbReference type="PROSITE-ProRule" id="PRU00176"/>
    </source>
</evidence>
<dbReference type="EMBL" id="KZ993434">
    <property type="protein sequence ID" value="RKP04813.1"/>
    <property type="molecule type" value="Genomic_DNA"/>
</dbReference>
<feature type="domain" description="RRM" evidence="2">
    <location>
        <begin position="25"/>
        <end position="116"/>
    </location>
</feature>
<reference evidence="4" key="1">
    <citation type="journal article" date="2018" name="Nat. Microbiol.">
        <title>Leveraging single-cell genomics to expand the fungal tree of life.</title>
        <authorList>
            <person name="Ahrendt S.R."/>
            <person name="Quandt C.A."/>
            <person name="Ciobanu D."/>
            <person name="Clum A."/>
            <person name="Salamov A."/>
            <person name="Andreopoulos B."/>
            <person name="Cheng J.F."/>
            <person name="Woyke T."/>
            <person name="Pelin A."/>
            <person name="Henrissat B."/>
            <person name="Reynolds N.K."/>
            <person name="Benny G.L."/>
            <person name="Smith M.E."/>
            <person name="James T.Y."/>
            <person name="Grigoriev I.V."/>
        </authorList>
    </citation>
    <scope>NUCLEOTIDE SEQUENCE [LARGE SCALE GENOMIC DNA]</scope>
    <source>
        <strain evidence="4">RSA 1356</strain>
    </source>
</reference>
<dbReference type="InterPro" id="IPR035979">
    <property type="entry name" value="RBD_domain_sf"/>
</dbReference>
<keyword evidence="4" id="KW-1185">Reference proteome</keyword>
<feature type="non-terminal residue" evidence="3">
    <location>
        <position position="166"/>
    </location>
</feature>
<evidence type="ECO:0000313" key="3">
    <source>
        <dbReference type="EMBL" id="RKP04813.1"/>
    </source>
</evidence>
<name>A0A4P9XGP0_9FUNG</name>
<dbReference type="Gene3D" id="3.30.70.330">
    <property type="match status" value="1"/>
</dbReference>
<dbReference type="AlphaFoldDB" id="A0A4P9XGP0"/>
<dbReference type="PROSITE" id="PS50102">
    <property type="entry name" value="RRM"/>
    <property type="match status" value="1"/>
</dbReference>
<dbReference type="InterPro" id="IPR012677">
    <property type="entry name" value="Nucleotide-bd_a/b_plait_sf"/>
</dbReference>
<proteinExistence type="predicted"/>
<gene>
    <name evidence="3" type="ORF">THASP1DRAFT_26607</name>
</gene>
<dbReference type="InterPro" id="IPR000504">
    <property type="entry name" value="RRM_dom"/>
</dbReference>
<evidence type="ECO:0000313" key="4">
    <source>
        <dbReference type="Proteomes" id="UP000271241"/>
    </source>
</evidence>
<keyword evidence="1" id="KW-0694">RNA-binding</keyword>
<dbReference type="GO" id="GO:0003723">
    <property type="term" value="F:RNA binding"/>
    <property type="evidence" value="ECO:0007669"/>
    <property type="project" value="UniProtKB-UniRule"/>
</dbReference>
<accession>A0A4P9XGP0</accession>
<dbReference type="SUPFAM" id="SSF54928">
    <property type="entry name" value="RNA-binding domain, RBD"/>
    <property type="match status" value="1"/>
</dbReference>
<organism evidence="3 4">
    <name type="scientific">Thamnocephalis sphaerospora</name>
    <dbReference type="NCBI Taxonomy" id="78915"/>
    <lineage>
        <taxon>Eukaryota</taxon>
        <taxon>Fungi</taxon>
        <taxon>Fungi incertae sedis</taxon>
        <taxon>Zoopagomycota</taxon>
        <taxon>Zoopagomycotina</taxon>
        <taxon>Zoopagomycetes</taxon>
        <taxon>Zoopagales</taxon>
        <taxon>Sigmoideomycetaceae</taxon>
        <taxon>Thamnocephalis</taxon>
    </lineage>
</organism>
<protein>
    <recommendedName>
        <fullName evidence="2">RRM domain-containing protein</fullName>
    </recommendedName>
</protein>
<dbReference type="Proteomes" id="UP000271241">
    <property type="component" value="Unassembled WGS sequence"/>
</dbReference>